<proteinExistence type="predicted"/>
<dbReference type="EMBL" id="JAGSOI010000052">
    <property type="protein sequence ID" value="MCM1987481.1"/>
    <property type="molecule type" value="Genomic_DNA"/>
</dbReference>
<name>A0A9E4ZH41_9EURY</name>
<sequence>MIAISGDVHADSVVYIGKEANNIDEQALDVKCSQVFIDKQSIMRNILELSQSQVEEWGVDRGTFKRIKDRIREKNYINLNTDAVERLVEGLSS</sequence>
<reference evidence="1" key="1">
    <citation type="journal article" date="2021" name="mSystems">
        <title>Bacteria and Archaea Synergistically Convert Glycine Betaine to Biogenic Methane in the Formosa Cold Seep of the South China Sea.</title>
        <authorList>
            <person name="Li L."/>
            <person name="Zhang W."/>
            <person name="Zhang S."/>
            <person name="Song L."/>
            <person name="Sun Q."/>
            <person name="Zhang H."/>
            <person name="Xiang H."/>
            <person name="Dong X."/>
        </authorList>
    </citation>
    <scope>NUCLEOTIDE SEQUENCE</scope>
    <source>
        <strain evidence="1">LLY</strain>
    </source>
</reference>
<accession>A0A9E4ZH41</accession>
<protein>
    <submittedName>
        <fullName evidence="1">Uncharacterized protein</fullName>
    </submittedName>
</protein>
<dbReference type="AlphaFoldDB" id="A0A9E4ZH41"/>
<dbReference type="Proteomes" id="UP001056766">
    <property type="component" value="Unassembled WGS sequence"/>
</dbReference>
<dbReference type="RefSeq" id="WP_250868837.1">
    <property type="nucleotide sequence ID" value="NZ_JAGSOI010000052.1"/>
</dbReference>
<evidence type="ECO:0000313" key="2">
    <source>
        <dbReference type="Proteomes" id="UP001056766"/>
    </source>
</evidence>
<evidence type="ECO:0000313" key="1">
    <source>
        <dbReference type="EMBL" id="MCM1987481.1"/>
    </source>
</evidence>
<gene>
    <name evidence="1" type="ORF">KDK67_10895</name>
</gene>
<keyword evidence="2" id="KW-1185">Reference proteome</keyword>
<reference evidence="1" key="2">
    <citation type="submission" date="2021-04" db="EMBL/GenBank/DDBJ databases">
        <authorList>
            <person name="Dong X."/>
        </authorList>
    </citation>
    <scope>NUCLEOTIDE SEQUENCE</scope>
    <source>
        <strain evidence="1">LLY</strain>
    </source>
</reference>
<organism evidence="1 2">
    <name type="scientific">Methanococcoides seepicolus</name>
    <dbReference type="NCBI Taxonomy" id="2828780"/>
    <lineage>
        <taxon>Archaea</taxon>
        <taxon>Methanobacteriati</taxon>
        <taxon>Methanobacteriota</taxon>
        <taxon>Stenosarchaea group</taxon>
        <taxon>Methanomicrobia</taxon>
        <taxon>Methanosarcinales</taxon>
        <taxon>Methanosarcinaceae</taxon>
        <taxon>Methanococcoides</taxon>
    </lineage>
</organism>
<comment type="caution">
    <text evidence="1">The sequence shown here is derived from an EMBL/GenBank/DDBJ whole genome shotgun (WGS) entry which is preliminary data.</text>
</comment>